<evidence type="ECO:0000256" key="5">
    <source>
        <dbReference type="ARBA" id="ARBA00023033"/>
    </source>
</evidence>
<reference evidence="6 7" key="1">
    <citation type="submission" date="2024-02" db="EMBL/GenBank/DDBJ databases">
        <title>De novo assembly and annotation of 12 fungi associated with fruit tree decline syndrome in Ontario, Canada.</title>
        <authorList>
            <person name="Sulman M."/>
            <person name="Ellouze W."/>
            <person name="Ilyukhin E."/>
        </authorList>
    </citation>
    <scope>NUCLEOTIDE SEQUENCE [LARGE SCALE GENOMIC DNA]</scope>
    <source>
        <strain evidence="6 7">M1-105</strain>
    </source>
</reference>
<evidence type="ECO:0000256" key="4">
    <source>
        <dbReference type="ARBA" id="ARBA00023004"/>
    </source>
</evidence>
<dbReference type="Pfam" id="PF00067">
    <property type="entry name" value="p450"/>
    <property type="match status" value="1"/>
</dbReference>
<comment type="caution">
    <text evidence="6">The sequence shown here is derived from an EMBL/GenBank/DDBJ whole genome shotgun (WGS) entry which is preliminary data.</text>
</comment>
<keyword evidence="3" id="KW-0560">Oxidoreductase</keyword>
<comment type="similarity">
    <text evidence="1">Belongs to the cytochrome P450 family.</text>
</comment>
<keyword evidence="2" id="KW-0479">Metal-binding</keyword>
<dbReference type="EMBL" id="JAJVDC020000354">
    <property type="protein sequence ID" value="KAL1614835.1"/>
    <property type="molecule type" value="Genomic_DNA"/>
</dbReference>
<dbReference type="InterPro" id="IPR002401">
    <property type="entry name" value="Cyt_P450_E_grp-I"/>
</dbReference>
<dbReference type="SUPFAM" id="SSF48264">
    <property type="entry name" value="Cytochrome P450"/>
    <property type="match status" value="1"/>
</dbReference>
<organism evidence="6 7">
    <name type="scientific">Neofusicoccum ribis</name>
    <dbReference type="NCBI Taxonomy" id="45134"/>
    <lineage>
        <taxon>Eukaryota</taxon>
        <taxon>Fungi</taxon>
        <taxon>Dikarya</taxon>
        <taxon>Ascomycota</taxon>
        <taxon>Pezizomycotina</taxon>
        <taxon>Dothideomycetes</taxon>
        <taxon>Dothideomycetes incertae sedis</taxon>
        <taxon>Botryosphaeriales</taxon>
        <taxon>Botryosphaeriaceae</taxon>
        <taxon>Neofusicoccum</taxon>
    </lineage>
</organism>
<dbReference type="Proteomes" id="UP001521116">
    <property type="component" value="Unassembled WGS sequence"/>
</dbReference>
<evidence type="ECO:0000256" key="3">
    <source>
        <dbReference type="ARBA" id="ARBA00023002"/>
    </source>
</evidence>
<evidence type="ECO:0000256" key="2">
    <source>
        <dbReference type="ARBA" id="ARBA00022723"/>
    </source>
</evidence>
<gene>
    <name evidence="6" type="ORF">SLS56_011999</name>
</gene>
<evidence type="ECO:0008006" key="8">
    <source>
        <dbReference type="Google" id="ProtNLM"/>
    </source>
</evidence>
<keyword evidence="4" id="KW-0408">Iron</keyword>
<protein>
    <recommendedName>
        <fullName evidence="8">Cytochrome P450</fullName>
    </recommendedName>
</protein>
<accession>A0ABR3SB31</accession>
<evidence type="ECO:0000313" key="6">
    <source>
        <dbReference type="EMBL" id="KAL1614835.1"/>
    </source>
</evidence>
<dbReference type="Gene3D" id="1.10.630.10">
    <property type="entry name" value="Cytochrome P450"/>
    <property type="match status" value="1"/>
</dbReference>
<dbReference type="InterPro" id="IPR001128">
    <property type="entry name" value="Cyt_P450"/>
</dbReference>
<sequence>MEWAKQYGGIFTLKRFTNTTIVISDPYMIRELLDRRSSVYSHRPASHVGQLITQGDHLLLMQYGDEWRSFRKLIHQYFMEPMCEKQHIRLQNAEATQLVYDFMVTPQNHMEHPKRYSNSITNSLVFGIRTKVIRSEYMTRLYALMEQWSEILEVGATPPIDSFPLLQLVPERLFGRWKSRAVHVGELMTGLYTEALDQVRRRRERGLNRGSFMDRVLDQNEKTGLGPSQLRFLGGVLMEGGSDTSSSLILAMVQAMIEFPEVQKRAQAEIDAVVGEDRSPTWADFPRLPYINMMIKEGHRWRPVTPLGVPHAAAEDGWIGGYFIPKGSTVVLNVWAMHHDERRWERPEAFVPERFATHPKLASQYTSDGPARDHFGYGAGRRVCPGIHLAERNLFVAMAKLLWAFDFRKPPGVDAQVESSIGFLQCVRDYGCDISIRSEKRAETIRTEFREAGEVFANYD</sequence>
<name>A0ABR3SB31_9PEZI</name>
<dbReference type="PANTHER" id="PTHR46300">
    <property type="entry name" value="P450, PUTATIVE (EUROFUNG)-RELATED-RELATED"/>
    <property type="match status" value="1"/>
</dbReference>
<keyword evidence="7" id="KW-1185">Reference proteome</keyword>
<dbReference type="PANTHER" id="PTHR46300:SF2">
    <property type="entry name" value="CYTOCHROME P450 MONOOXYGENASE ALNH-RELATED"/>
    <property type="match status" value="1"/>
</dbReference>
<evidence type="ECO:0000313" key="7">
    <source>
        <dbReference type="Proteomes" id="UP001521116"/>
    </source>
</evidence>
<keyword evidence="5" id="KW-0503">Monooxygenase</keyword>
<dbReference type="CDD" id="cd11065">
    <property type="entry name" value="CYP64-like"/>
    <property type="match status" value="1"/>
</dbReference>
<dbReference type="InterPro" id="IPR050364">
    <property type="entry name" value="Cytochrome_P450_fung"/>
</dbReference>
<proteinExistence type="inferred from homology"/>
<dbReference type="InterPro" id="IPR036396">
    <property type="entry name" value="Cyt_P450_sf"/>
</dbReference>
<dbReference type="PRINTS" id="PR00463">
    <property type="entry name" value="EP450I"/>
</dbReference>
<evidence type="ECO:0000256" key="1">
    <source>
        <dbReference type="ARBA" id="ARBA00010617"/>
    </source>
</evidence>